<comment type="caution">
    <text evidence="1">The sequence shown here is derived from an EMBL/GenBank/DDBJ whole genome shotgun (WGS) entry which is preliminary data.</text>
</comment>
<organism evidence="1 2">
    <name type="scientific">Oikeobacillus pervagus</name>
    <dbReference type="NCBI Taxonomy" id="1325931"/>
    <lineage>
        <taxon>Bacteria</taxon>
        <taxon>Bacillati</taxon>
        <taxon>Bacillota</taxon>
        <taxon>Bacilli</taxon>
        <taxon>Bacillales</taxon>
        <taxon>Bacillaceae</taxon>
        <taxon>Oikeobacillus</taxon>
    </lineage>
</organism>
<accession>A0AAJ1WJT9</accession>
<protein>
    <submittedName>
        <fullName evidence="1">Uncharacterized protein</fullName>
    </submittedName>
</protein>
<evidence type="ECO:0000313" key="1">
    <source>
        <dbReference type="EMBL" id="MDQ0214426.1"/>
    </source>
</evidence>
<dbReference type="AlphaFoldDB" id="A0AAJ1WJT9"/>
<dbReference type="EMBL" id="JAUSUC010000006">
    <property type="protein sequence ID" value="MDQ0214426.1"/>
    <property type="molecule type" value="Genomic_DNA"/>
</dbReference>
<keyword evidence="2" id="KW-1185">Reference proteome</keyword>
<proteinExistence type="predicted"/>
<gene>
    <name evidence="1" type="ORF">J2S13_000822</name>
</gene>
<name>A0AAJ1WJT9_9BACI</name>
<evidence type="ECO:0000313" key="2">
    <source>
        <dbReference type="Proteomes" id="UP001237207"/>
    </source>
</evidence>
<dbReference type="RefSeq" id="WP_307256413.1">
    <property type="nucleotide sequence ID" value="NZ_JAUSUC010000006.1"/>
</dbReference>
<dbReference type="Proteomes" id="UP001237207">
    <property type="component" value="Unassembled WGS sequence"/>
</dbReference>
<reference evidence="1" key="1">
    <citation type="submission" date="2023-07" db="EMBL/GenBank/DDBJ databases">
        <title>Genomic Encyclopedia of Type Strains, Phase IV (KMG-IV): sequencing the most valuable type-strain genomes for metagenomic binning, comparative biology and taxonomic classification.</title>
        <authorList>
            <person name="Goeker M."/>
        </authorList>
    </citation>
    <scope>NUCLEOTIDE SEQUENCE</scope>
    <source>
        <strain evidence="1">DSM 23947</strain>
    </source>
</reference>
<sequence length="219" mass="26202">MGEKDNPKFNIGDSVVIIIYGTVGVVTNIMKVEGEIVYEINHCEGLFKEHILQFVSEYQGRILEKEQIDIEYSFFFGDLVKVKGYEKDLFQVVGLRTEVWRYKEDSWEDVIYELTRIPDGEWLEAHEDELYLIADSEHANRFLKKFEMFLSSRSKLKTLPAPKSPEKIIDTLLDALNDYQLLYQTFQDNYYHERIEEIKFRLREILLKWEKQKLKRKKE</sequence>